<evidence type="ECO:0000256" key="1">
    <source>
        <dbReference type="SAM" id="MobiDB-lite"/>
    </source>
</evidence>
<evidence type="ECO:0000313" key="2">
    <source>
        <dbReference type="EMBL" id="TFK52305.1"/>
    </source>
</evidence>
<dbReference type="Proteomes" id="UP000305948">
    <property type="component" value="Unassembled WGS sequence"/>
</dbReference>
<feature type="region of interest" description="Disordered" evidence="1">
    <location>
        <begin position="166"/>
        <end position="210"/>
    </location>
</feature>
<keyword evidence="3" id="KW-1185">Reference proteome</keyword>
<feature type="region of interest" description="Disordered" evidence="1">
    <location>
        <begin position="1"/>
        <end position="49"/>
    </location>
</feature>
<name>A0A5C3N5I9_9AGAM</name>
<feature type="compositionally biased region" description="Acidic residues" evidence="1">
    <location>
        <begin position="39"/>
        <end position="49"/>
    </location>
</feature>
<protein>
    <submittedName>
        <fullName evidence="2">Uncharacterized protein</fullName>
    </submittedName>
</protein>
<dbReference type="AlphaFoldDB" id="A0A5C3N5I9"/>
<proteinExistence type="predicted"/>
<reference evidence="2 3" key="1">
    <citation type="journal article" date="2019" name="Nat. Ecol. Evol.">
        <title>Megaphylogeny resolves global patterns of mushroom evolution.</title>
        <authorList>
            <person name="Varga T."/>
            <person name="Krizsan K."/>
            <person name="Foldi C."/>
            <person name="Dima B."/>
            <person name="Sanchez-Garcia M."/>
            <person name="Sanchez-Ramirez S."/>
            <person name="Szollosi G.J."/>
            <person name="Szarkandi J.G."/>
            <person name="Papp V."/>
            <person name="Albert L."/>
            <person name="Andreopoulos W."/>
            <person name="Angelini C."/>
            <person name="Antonin V."/>
            <person name="Barry K.W."/>
            <person name="Bougher N.L."/>
            <person name="Buchanan P."/>
            <person name="Buyck B."/>
            <person name="Bense V."/>
            <person name="Catcheside P."/>
            <person name="Chovatia M."/>
            <person name="Cooper J."/>
            <person name="Damon W."/>
            <person name="Desjardin D."/>
            <person name="Finy P."/>
            <person name="Geml J."/>
            <person name="Haridas S."/>
            <person name="Hughes K."/>
            <person name="Justo A."/>
            <person name="Karasinski D."/>
            <person name="Kautmanova I."/>
            <person name="Kiss B."/>
            <person name="Kocsube S."/>
            <person name="Kotiranta H."/>
            <person name="LaButti K.M."/>
            <person name="Lechner B.E."/>
            <person name="Liimatainen K."/>
            <person name="Lipzen A."/>
            <person name="Lukacs Z."/>
            <person name="Mihaltcheva S."/>
            <person name="Morgado L.N."/>
            <person name="Niskanen T."/>
            <person name="Noordeloos M.E."/>
            <person name="Ohm R.A."/>
            <person name="Ortiz-Santana B."/>
            <person name="Ovrebo C."/>
            <person name="Racz N."/>
            <person name="Riley R."/>
            <person name="Savchenko A."/>
            <person name="Shiryaev A."/>
            <person name="Soop K."/>
            <person name="Spirin V."/>
            <person name="Szebenyi C."/>
            <person name="Tomsovsky M."/>
            <person name="Tulloss R.E."/>
            <person name="Uehling J."/>
            <person name="Grigoriev I.V."/>
            <person name="Vagvolgyi C."/>
            <person name="Papp T."/>
            <person name="Martin F.M."/>
            <person name="Miettinen O."/>
            <person name="Hibbett D.S."/>
            <person name="Nagy L.G."/>
        </authorList>
    </citation>
    <scope>NUCLEOTIDE SEQUENCE [LARGE SCALE GENOMIC DNA]</scope>
    <source>
        <strain evidence="2 3">OMC1185</strain>
    </source>
</reference>
<accession>A0A5C3N5I9</accession>
<organism evidence="2 3">
    <name type="scientific">Heliocybe sulcata</name>
    <dbReference type="NCBI Taxonomy" id="5364"/>
    <lineage>
        <taxon>Eukaryota</taxon>
        <taxon>Fungi</taxon>
        <taxon>Dikarya</taxon>
        <taxon>Basidiomycota</taxon>
        <taxon>Agaricomycotina</taxon>
        <taxon>Agaricomycetes</taxon>
        <taxon>Gloeophyllales</taxon>
        <taxon>Gloeophyllaceae</taxon>
        <taxon>Heliocybe</taxon>
    </lineage>
</organism>
<feature type="region of interest" description="Disordered" evidence="1">
    <location>
        <begin position="71"/>
        <end position="93"/>
    </location>
</feature>
<dbReference type="OrthoDB" id="3227715at2759"/>
<gene>
    <name evidence="2" type="ORF">OE88DRAFT_1657495</name>
</gene>
<evidence type="ECO:0000313" key="3">
    <source>
        <dbReference type="Proteomes" id="UP000305948"/>
    </source>
</evidence>
<feature type="compositionally biased region" description="Basic residues" evidence="1">
    <location>
        <begin position="200"/>
        <end position="210"/>
    </location>
</feature>
<dbReference type="STRING" id="5364.A0A5C3N5I9"/>
<dbReference type="EMBL" id="ML213509">
    <property type="protein sequence ID" value="TFK52305.1"/>
    <property type="molecule type" value="Genomic_DNA"/>
</dbReference>
<sequence length="210" mass="23156">MSGPVPQLTADFPGHTPYILPDFRTPSPASSLGTKYDPDETAPSDWEIDDETWEKKMQDMLGLHEMSEAERLANEDPKLPKPKTAAEEQQMNQRAMAKLRAAVEQLGEDERFEQLASRGSRIETQPKPVSNDLDAILQSLMAIPVGQPTATTSAYRSHVKAGSADFDFRNHSLAPIPPPQPPSKNRNPDAASTTTGPARKTTRRGRSRKI</sequence>